<accession>A0AAW1V624</accession>
<sequence>MLGFERFSFLVRAQAAARSGSDATGFPSPSLWDTNPSLQGSSINRPLLRHTRPGKAVYWQAEKEDQVFSRVFLLCCRCRPLRNSHNCHPQDKPLDSRQTHILEELLAGFGPGVVFYFPPVL</sequence>
<dbReference type="AlphaFoldDB" id="A0AAW1V624"/>
<comment type="caution">
    <text evidence="2">The sequence shown here is derived from an EMBL/GenBank/DDBJ whole genome shotgun (WGS) entry which is preliminary data.</text>
</comment>
<proteinExistence type="predicted"/>
<feature type="compositionally biased region" description="Polar residues" evidence="1">
    <location>
        <begin position="31"/>
        <end position="44"/>
    </location>
</feature>
<evidence type="ECO:0000256" key="1">
    <source>
        <dbReference type="SAM" id="MobiDB-lite"/>
    </source>
</evidence>
<organism evidence="2 3">
    <name type="scientific">Henosepilachna vigintioctopunctata</name>
    <dbReference type="NCBI Taxonomy" id="420089"/>
    <lineage>
        <taxon>Eukaryota</taxon>
        <taxon>Metazoa</taxon>
        <taxon>Ecdysozoa</taxon>
        <taxon>Arthropoda</taxon>
        <taxon>Hexapoda</taxon>
        <taxon>Insecta</taxon>
        <taxon>Pterygota</taxon>
        <taxon>Neoptera</taxon>
        <taxon>Endopterygota</taxon>
        <taxon>Coleoptera</taxon>
        <taxon>Polyphaga</taxon>
        <taxon>Cucujiformia</taxon>
        <taxon>Coccinelloidea</taxon>
        <taxon>Coccinellidae</taxon>
        <taxon>Epilachninae</taxon>
        <taxon>Epilachnini</taxon>
        <taxon>Henosepilachna</taxon>
    </lineage>
</organism>
<reference evidence="2 3" key="1">
    <citation type="submission" date="2023-03" db="EMBL/GenBank/DDBJ databases">
        <title>Genome insight into feeding habits of ladybird beetles.</title>
        <authorList>
            <person name="Li H.-S."/>
            <person name="Huang Y.-H."/>
            <person name="Pang H."/>
        </authorList>
    </citation>
    <scope>NUCLEOTIDE SEQUENCE [LARGE SCALE GENOMIC DNA]</scope>
    <source>
        <strain evidence="2">SYSU_2023b</strain>
        <tissue evidence="2">Whole body</tissue>
    </source>
</reference>
<keyword evidence="3" id="KW-1185">Reference proteome</keyword>
<feature type="region of interest" description="Disordered" evidence="1">
    <location>
        <begin position="20"/>
        <end position="45"/>
    </location>
</feature>
<dbReference type="EMBL" id="JARQZJ010000107">
    <property type="protein sequence ID" value="KAK9887324.1"/>
    <property type="molecule type" value="Genomic_DNA"/>
</dbReference>
<dbReference type="Proteomes" id="UP001431783">
    <property type="component" value="Unassembled WGS sequence"/>
</dbReference>
<protein>
    <submittedName>
        <fullName evidence="2">Uncharacterized protein</fullName>
    </submittedName>
</protein>
<evidence type="ECO:0000313" key="2">
    <source>
        <dbReference type="EMBL" id="KAK9887324.1"/>
    </source>
</evidence>
<evidence type="ECO:0000313" key="3">
    <source>
        <dbReference type="Proteomes" id="UP001431783"/>
    </source>
</evidence>
<gene>
    <name evidence="2" type="ORF">WA026_021632</name>
</gene>
<name>A0AAW1V624_9CUCU</name>